<organism evidence="1 2">
    <name type="scientific">Persea americana</name>
    <name type="common">Avocado</name>
    <dbReference type="NCBI Taxonomy" id="3435"/>
    <lineage>
        <taxon>Eukaryota</taxon>
        <taxon>Viridiplantae</taxon>
        <taxon>Streptophyta</taxon>
        <taxon>Embryophyta</taxon>
        <taxon>Tracheophyta</taxon>
        <taxon>Spermatophyta</taxon>
        <taxon>Magnoliopsida</taxon>
        <taxon>Magnoliidae</taxon>
        <taxon>Laurales</taxon>
        <taxon>Lauraceae</taxon>
        <taxon>Persea</taxon>
    </lineage>
</organism>
<dbReference type="EMBL" id="CM056811">
    <property type="protein sequence ID" value="KAJ8634929.1"/>
    <property type="molecule type" value="Genomic_DNA"/>
</dbReference>
<gene>
    <name evidence="1" type="ORF">MRB53_009196</name>
</gene>
<protein>
    <submittedName>
        <fullName evidence="1">Uncharacterized protein</fullName>
    </submittedName>
</protein>
<keyword evidence="2" id="KW-1185">Reference proteome</keyword>
<name>A0ACC2LNC7_PERAE</name>
<sequence>MYFSGVKVDESISTVANERKYEGVDCGGNMGLVECGGWTILDVPTNGSRTTHTRLPNVPEPQRFVLVELSKWAEDSPTTLAIDVTNVYVVAYQTGNRSFFFTEANPDPAILNLFPDTQLYTLPFSGSYIDLERVANQYRETIDPRMEPLENAITLLRISKGLWLVPDGCRGSAFQIYREYWSAPKYGSRGTFYTGSRHA</sequence>
<reference evidence="1 2" key="1">
    <citation type="journal article" date="2022" name="Hortic Res">
        <title>A haplotype resolved chromosomal level avocado genome allows analysis of novel avocado genes.</title>
        <authorList>
            <person name="Nath O."/>
            <person name="Fletcher S.J."/>
            <person name="Hayward A."/>
            <person name="Shaw L.M."/>
            <person name="Masouleh A.K."/>
            <person name="Furtado A."/>
            <person name="Henry R.J."/>
            <person name="Mitter N."/>
        </authorList>
    </citation>
    <scope>NUCLEOTIDE SEQUENCE [LARGE SCALE GENOMIC DNA]</scope>
    <source>
        <strain evidence="2">cv. Hass</strain>
    </source>
</reference>
<dbReference type="Proteomes" id="UP001234297">
    <property type="component" value="Chromosome 3"/>
</dbReference>
<comment type="caution">
    <text evidence="1">The sequence shown here is derived from an EMBL/GenBank/DDBJ whole genome shotgun (WGS) entry which is preliminary data.</text>
</comment>
<accession>A0ACC2LNC7</accession>
<evidence type="ECO:0000313" key="1">
    <source>
        <dbReference type="EMBL" id="KAJ8634929.1"/>
    </source>
</evidence>
<proteinExistence type="predicted"/>
<evidence type="ECO:0000313" key="2">
    <source>
        <dbReference type="Proteomes" id="UP001234297"/>
    </source>
</evidence>